<dbReference type="Proteomes" id="UP000814033">
    <property type="component" value="Unassembled WGS sequence"/>
</dbReference>
<evidence type="ECO:0000313" key="1">
    <source>
        <dbReference type="EMBL" id="KAI0043901.1"/>
    </source>
</evidence>
<protein>
    <submittedName>
        <fullName evidence="1">Uncharacterized protein</fullName>
    </submittedName>
</protein>
<reference evidence="1" key="2">
    <citation type="journal article" date="2022" name="New Phytol.">
        <title>Evolutionary transition to the ectomycorrhizal habit in the genomes of a hyperdiverse lineage of mushroom-forming fungi.</title>
        <authorList>
            <person name="Looney B."/>
            <person name="Miyauchi S."/>
            <person name="Morin E."/>
            <person name="Drula E."/>
            <person name="Courty P.E."/>
            <person name="Kohler A."/>
            <person name="Kuo A."/>
            <person name="LaButti K."/>
            <person name="Pangilinan J."/>
            <person name="Lipzen A."/>
            <person name="Riley R."/>
            <person name="Andreopoulos W."/>
            <person name="He G."/>
            <person name="Johnson J."/>
            <person name="Nolan M."/>
            <person name="Tritt A."/>
            <person name="Barry K.W."/>
            <person name="Grigoriev I.V."/>
            <person name="Nagy L.G."/>
            <person name="Hibbett D."/>
            <person name="Henrissat B."/>
            <person name="Matheny P.B."/>
            <person name="Labbe J."/>
            <person name="Martin F.M."/>
        </authorList>
    </citation>
    <scope>NUCLEOTIDE SEQUENCE</scope>
    <source>
        <strain evidence="1">FP105234-sp</strain>
    </source>
</reference>
<dbReference type="EMBL" id="MU276000">
    <property type="protein sequence ID" value="KAI0043901.1"/>
    <property type="molecule type" value="Genomic_DNA"/>
</dbReference>
<proteinExistence type="predicted"/>
<organism evidence="1 2">
    <name type="scientific">Auriscalpium vulgare</name>
    <dbReference type="NCBI Taxonomy" id="40419"/>
    <lineage>
        <taxon>Eukaryota</taxon>
        <taxon>Fungi</taxon>
        <taxon>Dikarya</taxon>
        <taxon>Basidiomycota</taxon>
        <taxon>Agaricomycotina</taxon>
        <taxon>Agaricomycetes</taxon>
        <taxon>Russulales</taxon>
        <taxon>Auriscalpiaceae</taxon>
        <taxon>Auriscalpium</taxon>
    </lineage>
</organism>
<comment type="caution">
    <text evidence="1">The sequence shown here is derived from an EMBL/GenBank/DDBJ whole genome shotgun (WGS) entry which is preliminary data.</text>
</comment>
<keyword evidence="2" id="KW-1185">Reference proteome</keyword>
<accession>A0ACB8RI75</accession>
<gene>
    <name evidence="1" type="ORF">FA95DRAFT_333315</name>
</gene>
<sequence>MLRAPQSERSDVLDPAAIWAYCALCDAALDYAACLDPASRRLRAACLNMALMGIEFKRWQEDAGEEDAMSSSDVSMGFDDDCCSDDDDLGSSTVVVAVFELEFRLLNSFW</sequence>
<reference evidence="1" key="1">
    <citation type="submission" date="2021-02" db="EMBL/GenBank/DDBJ databases">
        <authorList>
            <consortium name="DOE Joint Genome Institute"/>
            <person name="Ahrendt S."/>
            <person name="Looney B.P."/>
            <person name="Miyauchi S."/>
            <person name="Morin E."/>
            <person name="Drula E."/>
            <person name="Courty P.E."/>
            <person name="Chicoki N."/>
            <person name="Fauchery L."/>
            <person name="Kohler A."/>
            <person name="Kuo A."/>
            <person name="Labutti K."/>
            <person name="Pangilinan J."/>
            <person name="Lipzen A."/>
            <person name="Riley R."/>
            <person name="Andreopoulos W."/>
            <person name="He G."/>
            <person name="Johnson J."/>
            <person name="Barry K.W."/>
            <person name="Grigoriev I.V."/>
            <person name="Nagy L."/>
            <person name="Hibbett D."/>
            <person name="Henrissat B."/>
            <person name="Matheny P.B."/>
            <person name="Labbe J."/>
            <person name="Martin F."/>
        </authorList>
    </citation>
    <scope>NUCLEOTIDE SEQUENCE</scope>
    <source>
        <strain evidence="1">FP105234-sp</strain>
    </source>
</reference>
<evidence type="ECO:0000313" key="2">
    <source>
        <dbReference type="Proteomes" id="UP000814033"/>
    </source>
</evidence>
<name>A0ACB8RI75_9AGAM</name>